<dbReference type="Gene3D" id="3.30.1310.10">
    <property type="entry name" value="Nucleoid-associated protein YbaB-like domain"/>
    <property type="match status" value="1"/>
</dbReference>
<sequence>MTDNPFGGGFDLNAMLEQAQQMQSQLMAAQEELAETSVSGSTGGVTVTLSGTGDLTGVELTAEAVGGTDAEALADLGDLVVAAYRDAKSQVDALAAQALGPLAGGGMDLGDALGGLGGQPGGALPGGASDDEPRRPGGFGV</sequence>
<keyword evidence="2" id="KW-0963">Cytoplasm</keyword>
<evidence type="ECO:0000313" key="5">
    <source>
        <dbReference type="EMBL" id="SDS72127.1"/>
    </source>
</evidence>
<reference evidence="6" key="1">
    <citation type="submission" date="2016-10" db="EMBL/GenBank/DDBJ databases">
        <authorList>
            <person name="Varghese N."/>
            <person name="Submissions S."/>
        </authorList>
    </citation>
    <scope>NUCLEOTIDE SEQUENCE [LARGE SCALE GENOMIC DNA]</scope>
    <source>
        <strain evidence="6">DSM 22127</strain>
    </source>
</reference>
<comment type="similarity">
    <text evidence="2">Belongs to the YbaB/EbfC family.</text>
</comment>
<dbReference type="SUPFAM" id="SSF82607">
    <property type="entry name" value="YbaB-like"/>
    <property type="match status" value="1"/>
</dbReference>
<dbReference type="PANTHER" id="PTHR33449:SF1">
    <property type="entry name" value="NUCLEOID-ASSOCIATED PROTEIN YBAB"/>
    <property type="match status" value="1"/>
</dbReference>
<dbReference type="GO" id="GO:0005829">
    <property type="term" value="C:cytosol"/>
    <property type="evidence" value="ECO:0007669"/>
    <property type="project" value="TreeGrafter"/>
</dbReference>
<dbReference type="STRING" id="642780.SAMN04488570_2530"/>
<dbReference type="AlphaFoldDB" id="A0A1H1UHY9"/>
<dbReference type="InterPro" id="IPR036894">
    <property type="entry name" value="YbaB-like_sf"/>
</dbReference>
<dbReference type="PANTHER" id="PTHR33449">
    <property type="entry name" value="NUCLEOID-ASSOCIATED PROTEIN YBAB"/>
    <property type="match status" value="1"/>
</dbReference>
<name>A0A1H1UHY9_9ACTN</name>
<organism evidence="5 6">
    <name type="scientific">Nocardioides scoriae</name>
    <dbReference type="NCBI Taxonomy" id="642780"/>
    <lineage>
        <taxon>Bacteria</taxon>
        <taxon>Bacillati</taxon>
        <taxon>Actinomycetota</taxon>
        <taxon>Actinomycetes</taxon>
        <taxon>Propionibacteriales</taxon>
        <taxon>Nocardioidaceae</taxon>
        <taxon>Nocardioides</taxon>
    </lineage>
</organism>
<evidence type="ECO:0000256" key="4">
    <source>
        <dbReference type="SAM" id="MobiDB-lite"/>
    </source>
</evidence>
<accession>A0A1H1UHY9</accession>
<evidence type="ECO:0000256" key="3">
    <source>
        <dbReference type="SAM" id="Coils"/>
    </source>
</evidence>
<feature type="compositionally biased region" description="Gly residues" evidence="4">
    <location>
        <begin position="111"/>
        <end position="125"/>
    </location>
</feature>
<dbReference type="GO" id="GO:0043590">
    <property type="term" value="C:bacterial nucleoid"/>
    <property type="evidence" value="ECO:0007669"/>
    <property type="project" value="UniProtKB-UniRule"/>
</dbReference>
<gene>
    <name evidence="5" type="ORF">SAMN04488570_2530</name>
</gene>
<evidence type="ECO:0000313" key="6">
    <source>
        <dbReference type="Proteomes" id="UP000198859"/>
    </source>
</evidence>
<dbReference type="HAMAP" id="MF_00274">
    <property type="entry name" value="DNA_YbaB_EbfC"/>
    <property type="match status" value="1"/>
</dbReference>
<comment type="subcellular location">
    <subcellularLocation>
        <location evidence="2">Cytoplasm</location>
        <location evidence="2">Nucleoid</location>
    </subcellularLocation>
</comment>
<keyword evidence="6" id="KW-1185">Reference proteome</keyword>
<proteinExistence type="inferred from homology"/>
<dbReference type="EMBL" id="LT629757">
    <property type="protein sequence ID" value="SDS72127.1"/>
    <property type="molecule type" value="Genomic_DNA"/>
</dbReference>
<keyword evidence="1 2" id="KW-0238">DNA-binding</keyword>
<feature type="region of interest" description="Disordered" evidence="4">
    <location>
        <begin position="111"/>
        <end position="141"/>
    </location>
</feature>
<dbReference type="RefSeq" id="WP_091730214.1">
    <property type="nucleotide sequence ID" value="NZ_LT629757.1"/>
</dbReference>
<dbReference type="NCBIfam" id="TIGR00103">
    <property type="entry name" value="DNA_YbaB_EbfC"/>
    <property type="match status" value="1"/>
</dbReference>
<dbReference type="InterPro" id="IPR004401">
    <property type="entry name" value="YbaB/EbfC"/>
</dbReference>
<comment type="function">
    <text evidence="2">Binds to DNA and alters its conformation. May be involved in regulation of gene expression, nucleoid organization and DNA protection.</text>
</comment>
<dbReference type="Proteomes" id="UP000198859">
    <property type="component" value="Chromosome I"/>
</dbReference>
<dbReference type="Pfam" id="PF02575">
    <property type="entry name" value="YbaB_DNA_bd"/>
    <property type="match status" value="1"/>
</dbReference>
<keyword evidence="3" id="KW-0175">Coiled coil</keyword>
<evidence type="ECO:0000256" key="2">
    <source>
        <dbReference type="HAMAP-Rule" id="MF_00274"/>
    </source>
</evidence>
<comment type="subunit">
    <text evidence="2">Homodimer.</text>
</comment>
<dbReference type="GO" id="GO:0003677">
    <property type="term" value="F:DNA binding"/>
    <property type="evidence" value="ECO:0007669"/>
    <property type="project" value="UniProtKB-UniRule"/>
</dbReference>
<protein>
    <recommendedName>
        <fullName evidence="2">Nucleoid-associated protein SAMN04488570_2530</fullName>
    </recommendedName>
</protein>
<feature type="coiled-coil region" evidence="3">
    <location>
        <begin position="12"/>
        <end position="39"/>
    </location>
</feature>
<evidence type="ECO:0000256" key="1">
    <source>
        <dbReference type="ARBA" id="ARBA00023125"/>
    </source>
</evidence>